<organism evidence="2 3">
    <name type="scientific">Robinsoniella peoriensis</name>
    <dbReference type="NCBI Taxonomy" id="180332"/>
    <lineage>
        <taxon>Bacteria</taxon>
        <taxon>Bacillati</taxon>
        <taxon>Bacillota</taxon>
        <taxon>Clostridia</taxon>
        <taxon>Lachnospirales</taxon>
        <taxon>Lachnospiraceae</taxon>
        <taxon>Robinsoniella</taxon>
    </lineage>
</organism>
<sequence length="101" mass="11309">MAKKNRKFLLGAAVIGVAIAGGIYYLNKCKQQDDTWEDDFEDFEDDFEDDLDEEDDVTPVAREYVTIPKESHTPEKTPEDASADETDGQTDDEGEVSKTAE</sequence>
<keyword evidence="3" id="KW-1185">Reference proteome</keyword>
<dbReference type="RefSeq" id="WP_052377859.1">
    <property type="nucleotide sequence ID" value="NZ_CABMJZ010000115.1"/>
</dbReference>
<proteinExistence type="predicted"/>
<feature type="compositionally biased region" description="Acidic residues" evidence="1">
    <location>
        <begin position="81"/>
        <end position="94"/>
    </location>
</feature>
<evidence type="ECO:0000313" key="3">
    <source>
        <dbReference type="Proteomes" id="UP000306509"/>
    </source>
</evidence>
<protein>
    <submittedName>
        <fullName evidence="2">Uncharacterized protein</fullName>
    </submittedName>
</protein>
<dbReference type="Proteomes" id="UP000306509">
    <property type="component" value="Unassembled WGS sequence"/>
</dbReference>
<evidence type="ECO:0000313" key="2">
    <source>
        <dbReference type="EMBL" id="TLD02897.1"/>
    </source>
</evidence>
<name>A0A4U8QCU1_9FIRM</name>
<feature type="region of interest" description="Disordered" evidence="1">
    <location>
        <begin position="63"/>
        <end position="101"/>
    </location>
</feature>
<comment type="caution">
    <text evidence="2">The sequence shown here is derived from an EMBL/GenBank/DDBJ whole genome shotgun (WGS) entry which is preliminary data.</text>
</comment>
<reference evidence="2 3" key="1">
    <citation type="journal article" date="2019" name="Anaerobe">
        <title>Detection of Robinsoniella peoriensis in multiple bone samples of a trauma patient.</title>
        <authorList>
            <person name="Schrottner P."/>
            <person name="Hartwich K."/>
            <person name="Bunk B."/>
            <person name="Schober I."/>
            <person name="Helbig S."/>
            <person name="Rudolph W.W."/>
            <person name="Gunzer F."/>
        </authorList>
    </citation>
    <scope>NUCLEOTIDE SEQUENCE [LARGE SCALE GENOMIC DNA]</scope>
    <source>
        <strain evidence="2 3">DSM 106044</strain>
    </source>
</reference>
<dbReference type="EMBL" id="QGQD01000005">
    <property type="protein sequence ID" value="TLD02897.1"/>
    <property type="molecule type" value="Genomic_DNA"/>
</dbReference>
<dbReference type="AlphaFoldDB" id="A0A4U8QCU1"/>
<evidence type="ECO:0000256" key="1">
    <source>
        <dbReference type="SAM" id="MobiDB-lite"/>
    </source>
</evidence>
<gene>
    <name evidence="2" type="ORF">DSM106044_00184</name>
</gene>
<feature type="compositionally biased region" description="Basic and acidic residues" evidence="1">
    <location>
        <begin position="69"/>
        <end position="79"/>
    </location>
</feature>
<accession>A0A4U8QCU1</accession>